<evidence type="ECO:0000259" key="6">
    <source>
        <dbReference type="PROSITE" id="PS51898"/>
    </source>
</evidence>
<dbReference type="PANTHER" id="PTHR30349">
    <property type="entry name" value="PHAGE INTEGRASE-RELATED"/>
    <property type="match status" value="1"/>
</dbReference>
<keyword evidence="1" id="KW-0159">Chromosome partition</keyword>
<dbReference type="InterPro" id="IPR011010">
    <property type="entry name" value="DNA_brk_join_enz"/>
</dbReference>
<dbReference type="InterPro" id="IPR044068">
    <property type="entry name" value="CB"/>
</dbReference>
<accession>A0ABW8MZ93</accession>
<dbReference type="PANTHER" id="PTHR30349:SF81">
    <property type="entry name" value="TYROSINE RECOMBINASE XERC"/>
    <property type="match status" value="1"/>
</dbReference>
<evidence type="ECO:0000256" key="1">
    <source>
        <dbReference type="ARBA" id="ARBA00022829"/>
    </source>
</evidence>
<reference evidence="8 9" key="2">
    <citation type="submission" date="2024-11" db="EMBL/GenBank/DDBJ databases">
        <title>Using genomics to understand microbial adaptation to soil warming.</title>
        <authorList>
            <person name="Deangelis K.M. PhD."/>
        </authorList>
    </citation>
    <scope>NUCLEOTIDE SEQUENCE [LARGE SCALE GENOMIC DNA]</scope>
    <source>
        <strain evidence="8 9">GAS97</strain>
    </source>
</reference>
<dbReference type="Proteomes" id="UP001620514">
    <property type="component" value="Unassembled WGS sequence"/>
</dbReference>
<sequence>MAVRNALLPGGQRTVELLNDAGEPVAAVNTYLRHLAARNCSPNTLVAYAHDLQHLWRFLAQQHLDWREFKVWHTVEFLGYLRSLRIPLSPRRRSIAEALVIDGQPMAQLAATTVNRILAAVSSFYDFAILSAQLDSGNPLEKTCDHQQARATNRHRPFMDGASRQRPLRRRVSVKTVDRLPRPMSEQQIDALFAELHCARDRAIVRLMLDGGLRPGEALCLHLEDIRYGQRRMVVRYRNDHPKGVRAKSRFERVVDLHDPATLEAVSTYVMTERPNDGDSPFVFLVGGAGRRRLEPPGYPALFKLFTRACERARIREPWVTPHSLRHTHATLMWEAGMRELTLQKRLGHASPESTRIYTRISDRQVVADYRRALGLDQVESVTDITMPNVAS</sequence>
<keyword evidence="2" id="KW-0229">DNA integration</keyword>
<keyword evidence="3 5" id="KW-0238">DNA-binding</keyword>
<organism evidence="8 9">
    <name type="scientific">Caballeronia udeis</name>
    <dbReference type="NCBI Taxonomy" id="1232866"/>
    <lineage>
        <taxon>Bacteria</taxon>
        <taxon>Pseudomonadati</taxon>
        <taxon>Pseudomonadota</taxon>
        <taxon>Betaproteobacteria</taxon>
        <taxon>Burkholderiales</taxon>
        <taxon>Burkholderiaceae</taxon>
        <taxon>Caballeronia</taxon>
    </lineage>
</organism>
<evidence type="ECO:0000256" key="4">
    <source>
        <dbReference type="ARBA" id="ARBA00023172"/>
    </source>
</evidence>
<evidence type="ECO:0000256" key="3">
    <source>
        <dbReference type="ARBA" id="ARBA00023125"/>
    </source>
</evidence>
<feature type="domain" description="Tyr recombinase" evidence="6">
    <location>
        <begin position="179"/>
        <end position="371"/>
    </location>
</feature>
<keyword evidence="4" id="KW-0233">DNA recombination</keyword>
<dbReference type="InterPro" id="IPR013762">
    <property type="entry name" value="Integrase-like_cat_sf"/>
</dbReference>
<gene>
    <name evidence="8" type="ORF">ABH943_009111</name>
</gene>
<dbReference type="PROSITE" id="PS51900">
    <property type="entry name" value="CB"/>
    <property type="match status" value="1"/>
</dbReference>
<feature type="domain" description="Core-binding (CB)" evidence="7">
    <location>
        <begin position="22"/>
        <end position="129"/>
    </location>
</feature>
<dbReference type="EMBL" id="JBIYDN010000082">
    <property type="protein sequence ID" value="MFK4449062.1"/>
    <property type="molecule type" value="Genomic_DNA"/>
</dbReference>
<protein>
    <submittedName>
        <fullName evidence="8">Integrase/recombinase XerD</fullName>
    </submittedName>
</protein>
<proteinExistence type="predicted"/>
<dbReference type="InterPro" id="IPR050090">
    <property type="entry name" value="Tyrosine_recombinase_XerCD"/>
</dbReference>
<dbReference type="InterPro" id="IPR010998">
    <property type="entry name" value="Integrase_recombinase_N"/>
</dbReference>
<dbReference type="PROSITE" id="PS51898">
    <property type="entry name" value="TYR_RECOMBINASE"/>
    <property type="match status" value="1"/>
</dbReference>
<dbReference type="Gene3D" id="1.10.150.130">
    <property type="match status" value="1"/>
</dbReference>
<dbReference type="InterPro" id="IPR002104">
    <property type="entry name" value="Integrase_catalytic"/>
</dbReference>
<dbReference type="CDD" id="cd00397">
    <property type="entry name" value="DNA_BRE_C"/>
    <property type="match status" value="1"/>
</dbReference>
<evidence type="ECO:0000313" key="9">
    <source>
        <dbReference type="Proteomes" id="UP001620514"/>
    </source>
</evidence>
<evidence type="ECO:0000259" key="7">
    <source>
        <dbReference type="PROSITE" id="PS51900"/>
    </source>
</evidence>
<comment type="caution">
    <text evidence="8">The sequence shown here is derived from an EMBL/GenBank/DDBJ whole genome shotgun (WGS) entry which is preliminary data.</text>
</comment>
<evidence type="ECO:0000256" key="5">
    <source>
        <dbReference type="PROSITE-ProRule" id="PRU01248"/>
    </source>
</evidence>
<name>A0ABW8MZ93_9BURK</name>
<evidence type="ECO:0000256" key="2">
    <source>
        <dbReference type="ARBA" id="ARBA00022908"/>
    </source>
</evidence>
<dbReference type="Pfam" id="PF02899">
    <property type="entry name" value="Phage_int_SAM_1"/>
    <property type="match status" value="1"/>
</dbReference>
<reference evidence="8 9" key="1">
    <citation type="submission" date="2024-10" db="EMBL/GenBank/DDBJ databases">
        <authorList>
            <person name="Deangelis K."/>
            <person name="Huntemann M."/>
            <person name="Clum A."/>
            <person name="Wang J."/>
            <person name="Palaniappan K."/>
            <person name="Ritter S."/>
            <person name="Chen I.-M."/>
            <person name="Stamatis D."/>
            <person name="Reddy T."/>
            <person name="O'Malley R."/>
            <person name="Daum C."/>
            <person name="Ng V."/>
            <person name="Ivanova N."/>
            <person name="Kyrpides N."/>
            <person name="Woyke T."/>
        </authorList>
    </citation>
    <scope>NUCLEOTIDE SEQUENCE [LARGE SCALE GENOMIC DNA]</scope>
    <source>
        <strain evidence="8 9">GAS97</strain>
    </source>
</reference>
<dbReference type="Gene3D" id="1.10.443.10">
    <property type="entry name" value="Intergrase catalytic core"/>
    <property type="match status" value="1"/>
</dbReference>
<dbReference type="SUPFAM" id="SSF56349">
    <property type="entry name" value="DNA breaking-rejoining enzymes"/>
    <property type="match status" value="1"/>
</dbReference>
<keyword evidence="9" id="KW-1185">Reference proteome</keyword>
<dbReference type="RefSeq" id="WP_404615796.1">
    <property type="nucleotide sequence ID" value="NZ_JBIYDN010000082.1"/>
</dbReference>
<dbReference type="Pfam" id="PF00589">
    <property type="entry name" value="Phage_integrase"/>
    <property type="match status" value="1"/>
</dbReference>
<dbReference type="InterPro" id="IPR004107">
    <property type="entry name" value="Integrase_SAM-like_N"/>
</dbReference>
<evidence type="ECO:0000313" key="8">
    <source>
        <dbReference type="EMBL" id="MFK4449062.1"/>
    </source>
</evidence>